<keyword evidence="6" id="KW-0283">Flagellar rotation</keyword>
<comment type="function">
    <text evidence="8">FliM is one of three proteins (FliG, FliN, FliM) that forms the rotor-mounted switch complex (C ring), located at the base of the basal body. This complex interacts with the CheY and CheZ chemotaxis proteins, in addition to contacting components of the motor that determine the direction of flagellar rotation.</text>
</comment>
<proteinExistence type="inferred from homology"/>
<dbReference type="PRINTS" id="PR00956">
    <property type="entry name" value="FLGMOTORFLIN"/>
</dbReference>
<dbReference type="GO" id="GO:0003774">
    <property type="term" value="F:cytoskeletal motor activity"/>
    <property type="evidence" value="ECO:0007669"/>
    <property type="project" value="InterPro"/>
</dbReference>
<evidence type="ECO:0000313" key="10">
    <source>
        <dbReference type="EMBL" id="ABF40637.1"/>
    </source>
</evidence>
<comment type="subcellular location">
    <subcellularLocation>
        <location evidence="1">Cell membrane</location>
        <topology evidence="1">Peripheral membrane protein</topology>
        <orientation evidence="1">Cytoplasmic side</orientation>
    </subcellularLocation>
</comment>
<keyword evidence="4" id="KW-1003">Cell membrane</keyword>
<dbReference type="Gene3D" id="2.30.330.10">
    <property type="entry name" value="SpoA-like"/>
    <property type="match status" value="1"/>
</dbReference>
<dbReference type="InterPro" id="IPR036429">
    <property type="entry name" value="SpoA-like_sf"/>
</dbReference>
<organism evidence="10 11">
    <name type="scientific">Koribacter versatilis (strain Ellin345)</name>
    <dbReference type="NCBI Taxonomy" id="204669"/>
    <lineage>
        <taxon>Bacteria</taxon>
        <taxon>Pseudomonadati</taxon>
        <taxon>Acidobacteriota</taxon>
        <taxon>Terriglobia</taxon>
        <taxon>Terriglobales</taxon>
        <taxon>Candidatus Korobacteraceae</taxon>
        <taxon>Candidatus Korobacter</taxon>
    </lineage>
</organism>
<reference evidence="10 11" key="1">
    <citation type="journal article" date="2009" name="Appl. Environ. Microbiol.">
        <title>Three genomes from the phylum Acidobacteria provide insight into the lifestyles of these microorganisms in soils.</title>
        <authorList>
            <person name="Ward N.L."/>
            <person name="Challacombe J.F."/>
            <person name="Janssen P.H."/>
            <person name="Henrissat B."/>
            <person name="Coutinho P.M."/>
            <person name="Wu M."/>
            <person name="Xie G."/>
            <person name="Haft D.H."/>
            <person name="Sait M."/>
            <person name="Badger J."/>
            <person name="Barabote R.D."/>
            <person name="Bradley B."/>
            <person name="Brettin T.S."/>
            <person name="Brinkac L.M."/>
            <person name="Bruce D."/>
            <person name="Creasy T."/>
            <person name="Daugherty S.C."/>
            <person name="Davidsen T.M."/>
            <person name="DeBoy R.T."/>
            <person name="Detter J.C."/>
            <person name="Dodson R.J."/>
            <person name="Durkin A.S."/>
            <person name="Ganapathy A."/>
            <person name="Gwinn-Giglio M."/>
            <person name="Han C.S."/>
            <person name="Khouri H."/>
            <person name="Kiss H."/>
            <person name="Kothari S.P."/>
            <person name="Madupu R."/>
            <person name="Nelson K.E."/>
            <person name="Nelson W.C."/>
            <person name="Paulsen I."/>
            <person name="Penn K."/>
            <person name="Ren Q."/>
            <person name="Rosovitz M.J."/>
            <person name="Selengut J.D."/>
            <person name="Shrivastava S."/>
            <person name="Sullivan S.A."/>
            <person name="Tapia R."/>
            <person name="Thompson L.S."/>
            <person name="Watkins K.L."/>
            <person name="Yang Q."/>
            <person name="Yu C."/>
            <person name="Zafar N."/>
            <person name="Zhou L."/>
            <person name="Kuske C.R."/>
        </authorList>
    </citation>
    <scope>NUCLEOTIDE SEQUENCE [LARGE SCALE GENOMIC DNA]</scope>
    <source>
        <strain evidence="10 11">Ellin345</strain>
    </source>
</reference>
<keyword evidence="10" id="KW-0969">Cilium</keyword>
<evidence type="ECO:0000256" key="3">
    <source>
        <dbReference type="ARBA" id="ARBA00021897"/>
    </source>
</evidence>
<evidence type="ECO:0000259" key="9">
    <source>
        <dbReference type="Pfam" id="PF01052"/>
    </source>
</evidence>
<sequence>MESVEHFFEQWAGAICDTLRPITGKPWTSRVNKADELGAGDTESIFLTFSVSEPLSGMFRSALSRSAALQLNFLFTGSESSEWNTEQQETIDELSRQFAGQFAAALKPELGEVHLELQKDAPFTGSGDGYRLALSQADGIELFAVLELDDALRKKLQPDPAAVSADNHSVQSTNLDLLLDVELDVTLRFGQREMLLQDILELQSGSVVELDREIQDPVELLLDGRVIARGSVVVVDGNYGLRVAEVGAFAEA</sequence>
<accession>Q1IR63</accession>
<keyword evidence="10" id="KW-0282">Flagellum</keyword>
<dbReference type="EMBL" id="CP000360">
    <property type="protein sequence ID" value="ABF40637.1"/>
    <property type="molecule type" value="Genomic_DNA"/>
</dbReference>
<dbReference type="SUPFAM" id="SSF101801">
    <property type="entry name" value="Surface presentation of antigens (SPOA)"/>
    <property type="match status" value="1"/>
</dbReference>
<dbReference type="NCBIfam" id="TIGR02480">
    <property type="entry name" value="fliN"/>
    <property type="match status" value="1"/>
</dbReference>
<gene>
    <name evidence="10" type="ordered locus">Acid345_1635</name>
</gene>
<keyword evidence="5" id="KW-0145">Chemotaxis</keyword>
<keyword evidence="7" id="KW-0472">Membrane</keyword>
<dbReference type="Pfam" id="PF01052">
    <property type="entry name" value="FliMN_C"/>
    <property type="match status" value="1"/>
</dbReference>
<comment type="similarity">
    <text evidence="2">Belongs to the FliN/MopA/SpaO family.</text>
</comment>
<evidence type="ECO:0000256" key="6">
    <source>
        <dbReference type="ARBA" id="ARBA00022779"/>
    </source>
</evidence>
<feature type="domain" description="Flagellar motor switch protein FliN-like C-terminal" evidence="9">
    <location>
        <begin position="177"/>
        <end position="246"/>
    </location>
</feature>
<dbReference type="eggNOG" id="COG1886">
    <property type="taxonomic scope" value="Bacteria"/>
</dbReference>
<dbReference type="EnsemblBacteria" id="ABF40637">
    <property type="protein sequence ID" value="ABF40637"/>
    <property type="gene ID" value="Acid345_1635"/>
</dbReference>
<evidence type="ECO:0000256" key="2">
    <source>
        <dbReference type="ARBA" id="ARBA00009226"/>
    </source>
</evidence>
<dbReference type="InterPro" id="IPR001172">
    <property type="entry name" value="FliN_T3SS_HrcQb"/>
</dbReference>
<dbReference type="GO" id="GO:0071973">
    <property type="term" value="P:bacterial-type flagellum-dependent cell motility"/>
    <property type="evidence" value="ECO:0007669"/>
    <property type="project" value="InterPro"/>
</dbReference>
<dbReference type="GO" id="GO:0009425">
    <property type="term" value="C:bacterial-type flagellum basal body"/>
    <property type="evidence" value="ECO:0007669"/>
    <property type="project" value="InterPro"/>
</dbReference>
<protein>
    <recommendedName>
        <fullName evidence="3">Flagellar motor switch protein FliN</fullName>
    </recommendedName>
</protein>
<evidence type="ECO:0000256" key="5">
    <source>
        <dbReference type="ARBA" id="ARBA00022500"/>
    </source>
</evidence>
<evidence type="ECO:0000256" key="7">
    <source>
        <dbReference type="ARBA" id="ARBA00023136"/>
    </source>
</evidence>
<dbReference type="InterPro" id="IPR012826">
    <property type="entry name" value="FliN"/>
</dbReference>
<dbReference type="GO" id="GO:0005886">
    <property type="term" value="C:plasma membrane"/>
    <property type="evidence" value="ECO:0007669"/>
    <property type="project" value="UniProtKB-SubCell"/>
</dbReference>
<keyword evidence="11" id="KW-1185">Reference proteome</keyword>
<evidence type="ECO:0000256" key="4">
    <source>
        <dbReference type="ARBA" id="ARBA00022475"/>
    </source>
</evidence>
<dbReference type="HOGENOM" id="CLU_1101739_0_0_0"/>
<dbReference type="AlphaFoldDB" id="Q1IR63"/>
<evidence type="ECO:0000256" key="8">
    <source>
        <dbReference type="ARBA" id="ARBA00025044"/>
    </source>
</evidence>
<keyword evidence="10" id="KW-0966">Cell projection</keyword>
<dbReference type="KEGG" id="aba:Acid345_1635"/>
<evidence type="ECO:0000313" key="11">
    <source>
        <dbReference type="Proteomes" id="UP000002432"/>
    </source>
</evidence>
<dbReference type="InterPro" id="IPR028976">
    <property type="entry name" value="CheC-like_sf"/>
</dbReference>
<dbReference type="Proteomes" id="UP000002432">
    <property type="component" value="Chromosome"/>
</dbReference>
<name>Q1IR63_KORVE</name>
<dbReference type="InterPro" id="IPR001543">
    <property type="entry name" value="FliN-like_C"/>
</dbReference>
<dbReference type="InterPro" id="IPR051469">
    <property type="entry name" value="FliN/MopA/SpaO"/>
</dbReference>
<dbReference type="STRING" id="204669.Acid345_1635"/>
<dbReference type="SUPFAM" id="SSF103039">
    <property type="entry name" value="CheC-like"/>
    <property type="match status" value="1"/>
</dbReference>
<evidence type="ECO:0000256" key="1">
    <source>
        <dbReference type="ARBA" id="ARBA00004413"/>
    </source>
</evidence>
<dbReference type="PANTHER" id="PTHR43484:SF1">
    <property type="entry name" value="FLAGELLAR MOTOR SWITCH PROTEIN FLIN"/>
    <property type="match status" value="1"/>
</dbReference>
<dbReference type="GO" id="GO:0006935">
    <property type="term" value="P:chemotaxis"/>
    <property type="evidence" value="ECO:0007669"/>
    <property type="project" value="UniProtKB-KW"/>
</dbReference>
<dbReference type="PANTHER" id="PTHR43484">
    <property type="match status" value="1"/>
</dbReference>